<dbReference type="EMBL" id="GG657757">
    <property type="protein sequence ID" value="EFL31674.1"/>
    <property type="molecule type" value="Genomic_DNA"/>
</dbReference>
<keyword evidence="2" id="KW-1185">Reference proteome</keyword>
<protein>
    <submittedName>
        <fullName evidence="1">Predicted protein</fullName>
    </submittedName>
</protein>
<reference evidence="2" key="1">
    <citation type="submission" date="2009-02" db="EMBL/GenBank/DDBJ databases">
        <title>Annotation of Streptomyces viridochromogenes strain DSM 40736.</title>
        <authorList>
            <consortium name="The Broad Institute Genome Sequencing Platform"/>
            <consortium name="Broad Institute Microbial Sequencing Center"/>
            <person name="Fischbach M."/>
            <person name="Godfrey P."/>
            <person name="Ward D."/>
            <person name="Young S."/>
            <person name="Zeng Q."/>
            <person name="Koehrsen M."/>
            <person name="Alvarado L."/>
            <person name="Berlin A.M."/>
            <person name="Bochicchio J."/>
            <person name="Borenstein D."/>
            <person name="Chapman S.B."/>
            <person name="Chen Z."/>
            <person name="Engels R."/>
            <person name="Freedman E."/>
            <person name="Gellesch M."/>
            <person name="Goldberg J."/>
            <person name="Griggs A."/>
            <person name="Gujja S."/>
            <person name="Heilman E.R."/>
            <person name="Heiman D.I."/>
            <person name="Hepburn T.A."/>
            <person name="Howarth C."/>
            <person name="Jen D."/>
            <person name="Larson L."/>
            <person name="Lewis B."/>
            <person name="Mehta T."/>
            <person name="Park D."/>
            <person name="Pearson M."/>
            <person name="Richards J."/>
            <person name="Roberts A."/>
            <person name="Saif S."/>
            <person name="Shea T.D."/>
            <person name="Shenoy N."/>
            <person name="Sisk P."/>
            <person name="Stolte C."/>
            <person name="Sykes S.N."/>
            <person name="Thomson T."/>
            <person name="Walk T."/>
            <person name="White J."/>
            <person name="Yandava C."/>
            <person name="Straight P."/>
            <person name="Clardy J."/>
            <person name="Hung D."/>
            <person name="Kolter R."/>
            <person name="Mekalanos J."/>
            <person name="Walker S."/>
            <person name="Walsh C.T."/>
            <person name="Wieland-Brown L.C."/>
            <person name="Haas B."/>
            <person name="Nusbaum C."/>
            <person name="Birren B."/>
        </authorList>
    </citation>
    <scope>NUCLEOTIDE SEQUENCE [LARGE SCALE GENOMIC DNA]</scope>
    <source>
        <strain evidence="2">DSM 40736 / JCM 4977 / BCRC 1201 / Tue 494</strain>
    </source>
</reference>
<proteinExistence type="predicted"/>
<gene>
    <name evidence="1" type="ORF">SSQG_02192</name>
</gene>
<dbReference type="HOGENOM" id="CLU_2511408_0_0_11"/>
<dbReference type="STRING" id="591159.SSQG_02192"/>
<accession>D9X3P1</accession>
<evidence type="ECO:0000313" key="1">
    <source>
        <dbReference type="EMBL" id="EFL31674.1"/>
    </source>
</evidence>
<dbReference type="Proteomes" id="UP000004184">
    <property type="component" value="Unassembled WGS sequence"/>
</dbReference>
<dbReference type="eggNOG" id="COG3903">
    <property type="taxonomic scope" value="Bacteria"/>
</dbReference>
<evidence type="ECO:0000313" key="2">
    <source>
        <dbReference type="Proteomes" id="UP000004184"/>
    </source>
</evidence>
<name>D9X3P1_STRVT</name>
<dbReference type="AlphaFoldDB" id="D9X3P1"/>
<organism evidence="1 2">
    <name type="scientific">Streptomyces viridochromogenes (strain DSM 40736 / JCM 4977 / BCRC 1201 / Tue 494)</name>
    <dbReference type="NCBI Taxonomy" id="591159"/>
    <lineage>
        <taxon>Bacteria</taxon>
        <taxon>Bacillati</taxon>
        <taxon>Actinomycetota</taxon>
        <taxon>Actinomycetes</taxon>
        <taxon>Kitasatosporales</taxon>
        <taxon>Streptomycetaceae</taxon>
        <taxon>Streptomyces</taxon>
    </lineage>
</organism>
<sequence>MPAVYLTIAAGSLSALDGGHRAADAARCLGAADALLPPGHVAQRQEREMREQAERRARAALGDPAYEAAYAEGGGLSPEEAAALL</sequence>